<sequence length="215" mass="25517">MPRMQILTTQEQENFNKPPLFDHMQRKKFFDFPKKLLDLARNLRNPTNQIGFLLLCGYFRAARRFFLPQDFYERDIAVVANILNCSVCEFITHAYKKVSRIRHQQIIVEYYRFQSFNKISKAMIKHEIDAMSSYYLKPKLIFDRCSDILIQKRITLPESGTICELIRQSLQSHKQALMSRMSDQLAPETSVLLDSLFTRDYGEQSYRLTLLKRLS</sequence>
<dbReference type="Proteomes" id="UP000028926">
    <property type="component" value="Chromosome"/>
</dbReference>
<dbReference type="InterPro" id="IPR025296">
    <property type="entry name" value="DUF4158"/>
</dbReference>
<proteinExistence type="predicted"/>
<gene>
    <name evidence="2" type="ORF">ID47_01200</name>
</gene>
<protein>
    <recommendedName>
        <fullName evidence="1">DUF4158 domain-containing protein</fullName>
    </recommendedName>
</protein>
<evidence type="ECO:0000259" key="1">
    <source>
        <dbReference type="Pfam" id="PF13700"/>
    </source>
</evidence>
<organism evidence="2 3">
    <name type="scientific">Candidatus Odyssella acanthamoebae</name>
    <dbReference type="NCBI Taxonomy" id="91604"/>
    <lineage>
        <taxon>Bacteria</taxon>
        <taxon>Pseudomonadati</taxon>
        <taxon>Pseudomonadota</taxon>
        <taxon>Alphaproteobacteria</taxon>
        <taxon>Holosporales</taxon>
        <taxon>Candidatus Paracaedibacteraceae</taxon>
        <taxon>Candidatus Odyssella</taxon>
    </lineage>
</organism>
<feature type="domain" description="DUF4158" evidence="1">
    <location>
        <begin position="6"/>
        <end position="168"/>
    </location>
</feature>
<accession>A0A077ATD0</accession>
<dbReference type="AlphaFoldDB" id="A0A077ATD0"/>
<dbReference type="OrthoDB" id="7859894at2"/>
<evidence type="ECO:0000313" key="3">
    <source>
        <dbReference type="Proteomes" id="UP000028926"/>
    </source>
</evidence>
<dbReference type="eggNOG" id="COG4644">
    <property type="taxonomic scope" value="Bacteria"/>
</dbReference>
<dbReference type="Pfam" id="PF13700">
    <property type="entry name" value="DUF4158"/>
    <property type="match status" value="1"/>
</dbReference>
<dbReference type="HOGENOM" id="CLU_1281245_0_0_5"/>
<dbReference type="KEGG" id="paca:ID47_01200"/>
<keyword evidence="3" id="KW-1185">Reference proteome</keyword>
<reference evidence="2 3" key="1">
    <citation type="submission" date="2014-07" db="EMBL/GenBank/DDBJ databases">
        <title>Comparative genomic insights into amoeba endosymbionts belonging to the families of Holosporaceae and Candidatus Midichloriaceae within Rickettsiales.</title>
        <authorList>
            <person name="Wang Z."/>
            <person name="Wu M."/>
        </authorList>
    </citation>
    <scope>NUCLEOTIDE SEQUENCE [LARGE SCALE GENOMIC DNA]</scope>
    <source>
        <strain evidence="2">PRA3</strain>
    </source>
</reference>
<dbReference type="EMBL" id="CP008941">
    <property type="protein sequence ID" value="AIK95651.1"/>
    <property type="molecule type" value="Genomic_DNA"/>
</dbReference>
<evidence type="ECO:0000313" key="2">
    <source>
        <dbReference type="EMBL" id="AIK95651.1"/>
    </source>
</evidence>
<dbReference type="STRING" id="91604.ID47_01200"/>
<name>A0A077ATD0_9PROT</name>